<protein>
    <submittedName>
        <fullName evidence="2">Uncharacterized protein</fullName>
    </submittedName>
</protein>
<feature type="transmembrane region" description="Helical" evidence="1">
    <location>
        <begin position="6"/>
        <end position="22"/>
    </location>
</feature>
<evidence type="ECO:0000256" key="1">
    <source>
        <dbReference type="SAM" id="Phobius"/>
    </source>
</evidence>
<keyword evidence="1" id="KW-1133">Transmembrane helix</keyword>
<keyword evidence="1" id="KW-0812">Transmembrane</keyword>
<evidence type="ECO:0000313" key="2">
    <source>
        <dbReference type="EMBL" id="DAE26515.1"/>
    </source>
</evidence>
<sequence>MTLNVFTFNVICAIIMLSREAIKQRRNEQ</sequence>
<dbReference type="EMBL" id="BK015819">
    <property type="protein sequence ID" value="DAE26515.1"/>
    <property type="molecule type" value="Genomic_DNA"/>
</dbReference>
<keyword evidence="1" id="KW-0472">Membrane</keyword>
<proteinExistence type="predicted"/>
<accession>A0A8S5R5W9</accession>
<reference evidence="2" key="1">
    <citation type="journal article" date="2021" name="Proc. Natl. Acad. Sci. U.S.A.">
        <title>A Catalog of Tens of Thousands of Viruses from Human Metagenomes Reveals Hidden Associations with Chronic Diseases.</title>
        <authorList>
            <person name="Tisza M.J."/>
            <person name="Buck C.B."/>
        </authorList>
    </citation>
    <scope>NUCLEOTIDE SEQUENCE</scope>
    <source>
        <strain evidence="2">CtpV36</strain>
    </source>
</reference>
<organism evidence="2">
    <name type="scientific">Siphoviridae sp. ctpV36</name>
    <dbReference type="NCBI Taxonomy" id="2827279"/>
    <lineage>
        <taxon>Viruses</taxon>
        <taxon>Duplodnaviria</taxon>
        <taxon>Heunggongvirae</taxon>
        <taxon>Uroviricota</taxon>
        <taxon>Caudoviricetes</taxon>
    </lineage>
</organism>
<name>A0A8S5R5W9_9CAUD</name>